<evidence type="ECO:0000313" key="2">
    <source>
        <dbReference type="Proteomes" id="UP000020077"/>
    </source>
</evidence>
<gene>
    <name evidence="1" type="ORF">AW09_003755</name>
</gene>
<proteinExistence type="predicted"/>
<accession>A0A080M1V5</accession>
<evidence type="ECO:0000313" key="1">
    <source>
        <dbReference type="EMBL" id="KFB71129.1"/>
    </source>
</evidence>
<protein>
    <submittedName>
        <fullName evidence="1">Uncharacterized protein</fullName>
    </submittedName>
</protein>
<dbReference type="EMBL" id="JDVG02000593">
    <property type="protein sequence ID" value="KFB71129.1"/>
    <property type="molecule type" value="Genomic_DNA"/>
</dbReference>
<dbReference type="Proteomes" id="UP000020077">
    <property type="component" value="Unassembled WGS sequence"/>
</dbReference>
<organism evidence="1 2">
    <name type="scientific">Candidatus Accumulibacter phosphatis</name>
    <dbReference type="NCBI Taxonomy" id="327160"/>
    <lineage>
        <taxon>Bacteria</taxon>
        <taxon>Pseudomonadati</taxon>
        <taxon>Pseudomonadota</taxon>
        <taxon>Betaproteobacteria</taxon>
        <taxon>Candidatus Accumulibacter</taxon>
    </lineage>
</organism>
<comment type="caution">
    <text evidence="1">The sequence shown here is derived from an EMBL/GenBank/DDBJ whole genome shotgun (WGS) entry which is preliminary data.</text>
</comment>
<dbReference type="AlphaFoldDB" id="A0A080M1V5"/>
<sequence length="29" mass="3310">MTVWLKMSHAILDSLSIDRKLRVQNPSVA</sequence>
<reference evidence="1 2" key="1">
    <citation type="submission" date="2014-02" db="EMBL/GenBank/DDBJ databases">
        <title>Expanding our view of genomic diversity in Candidatus Accumulibacter clades.</title>
        <authorList>
            <person name="Skennerton C.T."/>
            <person name="Barr J.J."/>
            <person name="Slater F.R."/>
            <person name="Bond P.L."/>
            <person name="Tyson G.W."/>
        </authorList>
    </citation>
    <scope>NUCLEOTIDE SEQUENCE [LARGE SCALE GENOMIC DNA]</scope>
    <source>
        <strain evidence="2">BA-91</strain>
    </source>
</reference>
<name>A0A080M1V5_9PROT</name>